<dbReference type="OrthoDB" id="2004167at2"/>
<dbReference type="SUPFAM" id="SSF53474">
    <property type="entry name" value="alpha/beta-Hydrolases"/>
    <property type="match status" value="1"/>
</dbReference>
<evidence type="ECO:0000313" key="4">
    <source>
        <dbReference type="Proteomes" id="UP000430120"/>
    </source>
</evidence>
<comment type="caution">
    <text evidence="3">The sequence shown here is derived from an EMBL/GenBank/DDBJ whole genome shotgun (WGS) entry which is preliminary data.</text>
</comment>
<reference evidence="3 4" key="1">
    <citation type="submission" date="2019-09" db="EMBL/GenBank/DDBJ databases">
        <title>Draft genome sequences of 48 bacterial type strains from the CCUG.</title>
        <authorList>
            <person name="Tunovic T."/>
            <person name="Pineiro-Iglesias B."/>
            <person name="Unosson C."/>
            <person name="Inganas E."/>
            <person name="Ohlen M."/>
            <person name="Cardew S."/>
            <person name="Jensie-Markopoulos S."/>
            <person name="Salva-Serra F."/>
            <person name="Jaen-Luchoro D."/>
            <person name="Karlsson R."/>
            <person name="Svensson-Stadler L."/>
            <person name="Chun J."/>
            <person name="Moore E."/>
        </authorList>
    </citation>
    <scope>NUCLEOTIDE SEQUENCE [LARGE SCALE GENOMIC DNA]</scope>
    <source>
        <strain evidence="3 4">CCUG 30977</strain>
    </source>
</reference>
<evidence type="ECO:0000256" key="1">
    <source>
        <dbReference type="SAM" id="SignalP"/>
    </source>
</evidence>
<sequence length="311" mass="32449">MKRWFLKTVVAAACITGTVAPTVVHAADTYTQTRYPIVLVHGLFGWDSIGPVDYWWGIDTGLASGGAKVFVSQVSAANSSEVRGEQLLAELQRLQATYGYSKFNLVGHSHGGQAVRYVASVAPQLVASITTMGTPHTGSPVADDIKAGTSATGTTAWVAAVANAFAAVISLLSGSPDLPQDSEAAMNSLTTAGAAAFNAKYPQGAPSSSCGQGPELVNGVRYYSAGGNAVLTNVFDLSDALLTLTSVSFKGASNDGLVGKCASHWGTVLRDDYAWNHLDEINQAFGLRGLFAPDPVAFYRSQANRLKSIGL</sequence>
<dbReference type="SMR" id="A0A643FBN8"/>
<organism evidence="3 4">
    <name type="scientific">Ideonella dechloratans</name>
    <dbReference type="NCBI Taxonomy" id="36863"/>
    <lineage>
        <taxon>Bacteria</taxon>
        <taxon>Pseudomonadati</taxon>
        <taxon>Pseudomonadota</taxon>
        <taxon>Betaproteobacteria</taxon>
        <taxon>Burkholderiales</taxon>
        <taxon>Sphaerotilaceae</taxon>
        <taxon>Ideonella</taxon>
    </lineage>
</organism>
<feature type="domain" description="AB hydrolase-1" evidence="2">
    <location>
        <begin position="35"/>
        <end position="211"/>
    </location>
</feature>
<accession>A0A643FBN8</accession>
<dbReference type="InterPro" id="IPR000073">
    <property type="entry name" value="AB_hydrolase_1"/>
</dbReference>
<feature type="signal peptide" evidence="1">
    <location>
        <begin position="1"/>
        <end position="26"/>
    </location>
</feature>
<dbReference type="Gene3D" id="3.40.50.1820">
    <property type="entry name" value="alpha/beta hydrolase"/>
    <property type="match status" value="1"/>
</dbReference>
<dbReference type="Proteomes" id="UP000430120">
    <property type="component" value="Unassembled WGS sequence"/>
</dbReference>
<dbReference type="AlphaFoldDB" id="A0A643FBN8"/>
<keyword evidence="1" id="KW-0732">Signal</keyword>
<proteinExistence type="predicted"/>
<name>A0A643FBN8_IDEDE</name>
<dbReference type="InterPro" id="IPR029058">
    <property type="entry name" value="AB_hydrolase_fold"/>
</dbReference>
<feature type="chain" id="PRO_5024887159" evidence="1">
    <location>
        <begin position="27"/>
        <end position="311"/>
    </location>
</feature>
<protein>
    <submittedName>
        <fullName evidence="3">Triacylglycerol lipase</fullName>
    </submittedName>
</protein>
<gene>
    <name evidence="3" type="ORF">F7Q92_11305</name>
</gene>
<dbReference type="Pfam" id="PF00561">
    <property type="entry name" value="Abhydrolase_1"/>
    <property type="match status" value="1"/>
</dbReference>
<evidence type="ECO:0000259" key="2">
    <source>
        <dbReference type="Pfam" id="PF00561"/>
    </source>
</evidence>
<keyword evidence="4" id="KW-1185">Reference proteome</keyword>
<evidence type="ECO:0000313" key="3">
    <source>
        <dbReference type="EMBL" id="KAB0581827.1"/>
    </source>
</evidence>
<dbReference type="RefSeq" id="WP_151124243.1">
    <property type="nucleotide sequence ID" value="NZ_CP088081.1"/>
</dbReference>
<dbReference type="EMBL" id="VZPB01000023">
    <property type="protein sequence ID" value="KAB0581827.1"/>
    <property type="molecule type" value="Genomic_DNA"/>
</dbReference>